<keyword evidence="1" id="KW-0472">Membrane</keyword>
<gene>
    <name evidence="2" type="primary">orf221</name>
</gene>
<keyword evidence="2" id="KW-0934">Plastid</keyword>
<evidence type="ECO:0000256" key="1">
    <source>
        <dbReference type="SAM" id="Phobius"/>
    </source>
</evidence>
<name>A0A8E5BG97_9PHAE</name>
<keyword evidence="1" id="KW-0812">Transmembrane</keyword>
<feature type="transmembrane region" description="Helical" evidence="1">
    <location>
        <begin position="50"/>
        <end position="68"/>
    </location>
</feature>
<protein>
    <submittedName>
        <fullName evidence="2">Orf221</fullName>
    </submittedName>
</protein>
<feature type="transmembrane region" description="Helical" evidence="1">
    <location>
        <begin position="164"/>
        <end position="187"/>
    </location>
</feature>
<reference evidence="2" key="1">
    <citation type="journal article" date="2021" name="Eur. J. Phycol.">
        <title>High-throughput sequencing of the kelp Alaria (Phaeophyceae) reveals epi-endobiotic associations, including a likely phaeophycean parasite.</title>
        <authorList>
            <person name="Bringloe T.T."/>
            <person name="Sauermann R."/>
            <person name="Krause-Jensen D."/>
            <person name="Olesen B."/>
            <person name="Klimova A."/>
            <person name="Klochkova T.A."/>
            <person name="Verbruggen H."/>
        </authorList>
    </citation>
    <scope>NUCLEOTIDE SEQUENCE</scope>
</reference>
<keyword evidence="1" id="KW-1133">Transmembrane helix</keyword>
<dbReference type="EMBL" id="MW266088">
    <property type="protein sequence ID" value="QSV12728.1"/>
    <property type="molecule type" value="Genomic_DNA"/>
</dbReference>
<geneLocation type="plastid" evidence="2"/>
<evidence type="ECO:0000313" key="2">
    <source>
        <dbReference type="EMBL" id="QSV12728.1"/>
    </source>
</evidence>
<feature type="transmembrane region" description="Helical" evidence="1">
    <location>
        <begin position="6"/>
        <end position="29"/>
    </location>
</feature>
<sequence length="221" mass="26766">MNNKEILNILAQVTWFELGVVSCLFFFLLQLEKKWNIQKPRKWIRNTRNFIWQRGFSIFTYLISYIHVAHDYLPLMLAKYTGFVQFFTFKFVIDLLKLIKDIPFFLFGYVLICYLLIKCKRPKDRLIRYNLIFNVVILSIHQLTRDFFYQAMVFFQLNGSLFEANGALVFFSLWMLLILPGFIRSILGQYDTNSFLREAMELHLGRDNYNFIWWNKRKKKN</sequence>
<accession>A0A8E5BG97</accession>
<feature type="transmembrane region" description="Helical" evidence="1">
    <location>
        <begin position="98"/>
        <end position="117"/>
    </location>
</feature>
<dbReference type="AlphaFoldDB" id="A0A8E5BG97"/>
<proteinExistence type="predicted"/>
<feature type="transmembrane region" description="Helical" evidence="1">
    <location>
        <begin position="126"/>
        <end position="144"/>
    </location>
</feature>
<organism evidence="2">
    <name type="scientific">Phaeophyceae sp</name>
    <dbReference type="NCBI Taxonomy" id="2249243"/>
    <lineage>
        <taxon>Eukaryota</taxon>
        <taxon>Sar</taxon>
        <taxon>Stramenopiles</taxon>
        <taxon>Ochrophyta</taxon>
        <taxon>PX clade</taxon>
        <taxon>Phaeophyceae</taxon>
    </lineage>
</organism>